<keyword evidence="3" id="KW-1185">Reference proteome</keyword>
<evidence type="ECO:0000313" key="2">
    <source>
        <dbReference type="EMBL" id="EWC90699.1"/>
    </source>
</evidence>
<gene>
    <name evidence="2" type="ORF">PFNF54_00491</name>
</gene>
<reference evidence="2 3" key="1">
    <citation type="submission" date="2013-02" db="EMBL/GenBank/DDBJ databases">
        <title>The Genome Sequence of Plasmodium falciparum NF54.</title>
        <authorList>
            <consortium name="The Broad Institute Genome Sequencing Platform"/>
            <consortium name="The Broad Institute Genome Sequencing Center for Infectious Disease"/>
            <person name="Neafsey D."/>
            <person name="Cheeseman I."/>
            <person name="Volkman S."/>
            <person name="Adams J."/>
            <person name="Walker B."/>
            <person name="Young S.K."/>
            <person name="Zeng Q."/>
            <person name="Gargeya S."/>
            <person name="Fitzgerald M."/>
            <person name="Haas B."/>
            <person name="Abouelleil A."/>
            <person name="Alvarado L."/>
            <person name="Arachchi H.M."/>
            <person name="Berlin A.M."/>
            <person name="Chapman S.B."/>
            <person name="Dewar J."/>
            <person name="Goldberg J."/>
            <person name="Griggs A."/>
            <person name="Gujja S."/>
            <person name="Hansen M."/>
            <person name="Howarth C."/>
            <person name="Imamovic A."/>
            <person name="Larimer J."/>
            <person name="McCowan C."/>
            <person name="Murphy C."/>
            <person name="Neiman D."/>
            <person name="Pearson M."/>
            <person name="Priest M."/>
            <person name="Roberts A."/>
            <person name="Saif S."/>
            <person name="Shea T."/>
            <person name="Sisk P."/>
            <person name="Sykes S."/>
            <person name="Wortman J."/>
            <person name="Nusbaum C."/>
            <person name="Birren B."/>
        </authorList>
    </citation>
    <scope>NUCLEOTIDE SEQUENCE [LARGE SCALE GENOMIC DNA]</scope>
    <source>
        <strain evidence="2 3">NF54</strain>
    </source>
</reference>
<evidence type="ECO:0000256" key="1">
    <source>
        <dbReference type="SAM" id="Coils"/>
    </source>
</evidence>
<feature type="coiled-coil region" evidence="1">
    <location>
        <begin position="8"/>
        <end position="42"/>
    </location>
</feature>
<accession>W7KAM6</accession>
<organism evidence="2 3">
    <name type="scientific">Plasmodium falciparum (isolate NF54)</name>
    <dbReference type="NCBI Taxonomy" id="5843"/>
    <lineage>
        <taxon>Eukaryota</taxon>
        <taxon>Sar</taxon>
        <taxon>Alveolata</taxon>
        <taxon>Apicomplexa</taxon>
        <taxon>Aconoidasida</taxon>
        <taxon>Haemosporida</taxon>
        <taxon>Plasmodiidae</taxon>
        <taxon>Plasmodium</taxon>
        <taxon>Plasmodium (Laverania)</taxon>
    </lineage>
</organism>
<sequence length="66" mass="8018">KTEKRQKNVLSEEMLQRINERNERLLQKKVQHNNNIIEENNNEKDKKTKQKYMHIQSKLLSNTGKK</sequence>
<proteinExistence type="predicted"/>
<dbReference type="EMBL" id="KI928212">
    <property type="protein sequence ID" value="EWC90699.1"/>
    <property type="molecule type" value="Genomic_DNA"/>
</dbReference>
<name>W7KAM6_PLAFO</name>
<evidence type="ECO:0000313" key="3">
    <source>
        <dbReference type="Proteomes" id="UP000030673"/>
    </source>
</evidence>
<feature type="non-terminal residue" evidence="2">
    <location>
        <position position="1"/>
    </location>
</feature>
<dbReference type="Proteomes" id="UP000030673">
    <property type="component" value="Unassembled WGS sequence"/>
</dbReference>
<keyword evidence="1" id="KW-0175">Coiled coil</keyword>
<dbReference type="AlphaFoldDB" id="W7KAM6"/>
<protein>
    <submittedName>
        <fullName evidence="2">Uncharacterized protein</fullName>
    </submittedName>
</protein>